<protein>
    <submittedName>
        <fullName evidence="2">Uncharacterized protein</fullName>
    </submittedName>
</protein>
<keyword evidence="3" id="KW-1185">Reference proteome</keyword>
<keyword evidence="1" id="KW-0732">Signal</keyword>
<dbReference type="Proteomes" id="UP001623660">
    <property type="component" value="Unassembled WGS sequence"/>
</dbReference>
<gene>
    <name evidence="2" type="ORF">ACJDU8_23105</name>
</gene>
<evidence type="ECO:0000256" key="1">
    <source>
        <dbReference type="SAM" id="SignalP"/>
    </source>
</evidence>
<comment type="caution">
    <text evidence="2">The sequence shown here is derived from an EMBL/GenBank/DDBJ whole genome shotgun (WGS) entry which is preliminary data.</text>
</comment>
<sequence>MTKVKFCMSTALALTLSLALSSIVFADSLPGIISTKNACSYYESNRIRANQLSYNATSNLLSIESLHDITIHEPTMVSNLNLPSNILVTTTERTMLVPVQWSNYSGVSINTTTQLSGKVVLPPSILNPTNIKLDVTQKVDYKGWDFKAI</sequence>
<evidence type="ECO:0000313" key="2">
    <source>
        <dbReference type="EMBL" id="MFL0198431.1"/>
    </source>
</evidence>
<accession>A0ABW8SRK1</accession>
<name>A0ABW8SRK1_9CLOT</name>
<dbReference type="EMBL" id="JBJHZX010000060">
    <property type="protein sequence ID" value="MFL0198431.1"/>
    <property type="molecule type" value="Genomic_DNA"/>
</dbReference>
<evidence type="ECO:0000313" key="3">
    <source>
        <dbReference type="Proteomes" id="UP001623660"/>
    </source>
</evidence>
<feature type="signal peptide" evidence="1">
    <location>
        <begin position="1"/>
        <end position="26"/>
    </location>
</feature>
<organism evidence="2 3">
    <name type="scientific">Candidatus Clostridium eludens</name>
    <dbReference type="NCBI Taxonomy" id="3381663"/>
    <lineage>
        <taxon>Bacteria</taxon>
        <taxon>Bacillati</taxon>
        <taxon>Bacillota</taxon>
        <taxon>Clostridia</taxon>
        <taxon>Eubacteriales</taxon>
        <taxon>Clostridiaceae</taxon>
        <taxon>Clostridium</taxon>
    </lineage>
</organism>
<proteinExistence type="predicted"/>
<dbReference type="RefSeq" id="WP_406794539.1">
    <property type="nucleotide sequence ID" value="NZ_JBJHZX010000060.1"/>
</dbReference>
<reference evidence="2 3" key="1">
    <citation type="submission" date="2024-11" db="EMBL/GenBank/DDBJ databases">
        <authorList>
            <person name="Heng Y.C."/>
            <person name="Lim A.C.H."/>
            <person name="Lee J.K.Y."/>
            <person name="Kittelmann S."/>
        </authorList>
    </citation>
    <scope>NUCLEOTIDE SEQUENCE [LARGE SCALE GENOMIC DNA]</scope>
    <source>
        <strain evidence="2 3">WILCCON 0269</strain>
    </source>
</reference>
<feature type="chain" id="PRO_5046206172" evidence="1">
    <location>
        <begin position="27"/>
        <end position="149"/>
    </location>
</feature>